<reference evidence="2" key="1">
    <citation type="submission" date="2015-05" db="EMBL/GenBank/DDBJ databases">
        <title>Draft genome of Nitrosomonas communis strain Nm2.</title>
        <authorList>
            <person name="Kozlowski J.A."/>
            <person name="Kits K.D."/>
            <person name="Stein L.Y."/>
        </authorList>
    </citation>
    <scope>NUCLEOTIDE SEQUENCE [LARGE SCALE GENOMIC DNA]</scope>
    <source>
        <strain evidence="2">Nm2</strain>
    </source>
</reference>
<organism evidence="1 2">
    <name type="scientific">Nitrosomonas communis</name>
    <dbReference type="NCBI Taxonomy" id="44574"/>
    <lineage>
        <taxon>Bacteria</taxon>
        <taxon>Pseudomonadati</taxon>
        <taxon>Pseudomonadota</taxon>
        <taxon>Betaproteobacteria</taxon>
        <taxon>Nitrosomonadales</taxon>
        <taxon>Nitrosomonadaceae</taxon>
        <taxon>Nitrosomonas</taxon>
    </lineage>
</organism>
<dbReference type="Proteomes" id="UP000034156">
    <property type="component" value="Chromosome"/>
</dbReference>
<dbReference type="RefSeq" id="WP_046850709.1">
    <property type="nucleotide sequence ID" value="NZ_CP011451.1"/>
</dbReference>
<dbReference type="KEGG" id="nco:AAW31_14030"/>
<keyword evidence="2" id="KW-1185">Reference proteome</keyword>
<dbReference type="PATRIC" id="fig|44574.3.peg.3408"/>
<reference evidence="1 2" key="2">
    <citation type="journal article" date="2016" name="Genome Announc.">
        <title>Genome Sequence of Nitrosomonas communis Strain Nm2, a Mesophilic Ammonia-Oxidizing Bacterium Isolated from Mediterranean Soil.</title>
        <authorList>
            <person name="Kozlowski J.A."/>
            <person name="Kits K.D."/>
            <person name="Stein L.Y."/>
        </authorList>
    </citation>
    <scope>NUCLEOTIDE SEQUENCE [LARGE SCALE GENOMIC DNA]</scope>
    <source>
        <strain evidence="1 2">Nm2</strain>
    </source>
</reference>
<gene>
    <name evidence="1" type="ORF">AAW31_14030</name>
</gene>
<evidence type="ECO:0000313" key="1">
    <source>
        <dbReference type="EMBL" id="AKH38672.1"/>
    </source>
</evidence>
<sequence>MLPYHLVQCAALIAPYKLVSRDTNNEPVSVLLERIRLSHAENAAKSQRPRRKAHAKDAVFAPDLPSGQVSVLEESL</sequence>
<dbReference type="EMBL" id="CP011451">
    <property type="protein sequence ID" value="AKH38672.1"/>
    <property type="molecule type" value="Genomic_DNA"/>
</dbReference>
<dbReference type="AlphaFoldDB" id="A0A0F7KII6"/>
<evidence type="ECO:0000313" key="2">
    <source>
        <dbReference type="Proteomes" id="UP000034156"/>
    </source>
</evidence>
<protein>
    <submittedName>
        <fullName evidence="1">Uncharacterized protein</fullName>
    </submittedName>
</protein>
<accession>A0A0F7KII6</accession>
<proteinExistence type="predicted"/>
<name>A0A0F7KII6_9PROT</name>